<feature type="compositionally biased region" description="Polar residues" evidence="9">
    <location>
        <begin position="868"/>
        <end position="892"/>
    </location>
</feature>
<evidence type="ECO:0000256" key="6">
    <source>
        <dbReference type="ARBA" id="ARBA00023268"/>
    </source>
</evidence>
<dbReference type="InterPro" id="IPR012338">
    <property type="entry name" value="Beta-lactam/transpept-like"/>
</dbReference>
<evidence type="ECO:0000256" key="4">
    <source>
        <dbReference type="ARBA" id="ARBA00022679"/>
    </source>
</evidence>
<dbReference type="SUPFAM" id="SSF53955">
    <property type="entry name" value="Lysozyme-like"/>
    <property type="match status" value="1"/>
</dbReference>
<dbReference type="InterPro" id="IPR001460">
    <property type="entry name" value="PCN-bd_Tpept"/>
</dbReference>
<dbReference type="InterPro" id="IPR036950">
    <property type="entry name" value="PBP_transglycosylase"/>
</dbReference>
<keyword evidence="12" id="KW-1185">Reference proteome</keyword>
<feature type="region of interest" description="Disordered" evidence="9">
    <location>
        <begin position="868"/>
        <end position="918"/>
    </location>
</feature>
<dbReference type="PANTHER" id="PTHR32282">
    <property type="entry name" value="BINDING PROTEIN TRANSPEPTIDASE, PUTATIVE-RELATED"/>
    <property type="match status" value="1"/>
</dbReference>
<dbReference type="SUPFAM" id="SSF54184">
    <property type="entry name" value="Penicillin-binding protein 2x (pbp-2x), c-terminal domain"/>
    <property type="match status" value="1"/>
</dbReference>
<evidence type="ECO:0000313" key="12">
    <source>
        <dbReference type="Proteomes" id="UP001595900"/>
    </source>
</evidence>
<comment type="catalytic activity">
    <reaction evidence="8">
        <text>[GlcNAc-(1-&gt;4)-Mur2Ac(oyl-L-Ala-gamma-D-Glu-L-Lys-D-Ala-D-Ala)](n)-di-trans,octa-cis-undecaprenyl diphosphate + beta-D-GlcNAc-(1-&gt;4)-Mur2Ac(oyl-L-Ala-gamma-D-Glu-L-Lys-D-Ala-D-Ala)-di-trans,octa-cis-undecaprenyl diphosphate = [GlcNAc-(1-&gt;4)-Mur2Ac(oyl-L-Ala-gamma-D-Glu-L-Lys-D-Ala-D-Ala)](n+1)-di-trans,octa-cis-undecaprenyl diphosphate + di-trans,octa-cis-undecaprenyl diphosphate + H(+)</text>
        <dbReference type="Rhea" id="RHEA:23708"/>
        <dbReference type="Rhea" id="RHEA-COMP:9602"/>
        <dbReference type="Rhea" id="RHEA-COMP:9603"/>
        <dbReference type="ChEBI" id="CHEBI:15378"/>
        <dbReference type="ChEBI" id="CHEBI:58405"/>
        <dbReference type="ChEBI" id="CHEBI:60033"/>
        <dbReference type="ChEBI" id="CHEBI:78435"/>
        <dbReference type="EC" id="2.4.99.28"/>
    </reaction>
</comment>
<feature type="compositionally biased region" description="Low complexity" evidence="9">
    <location>
        <begin position="893"/>
        <end position="904"/>
    </location>
</feature>
<accession>A0ABV8Q7M7</accession>
<dbReference type="InterPro" id="IPR050396">
    <property type="entry name" value="Glycosyltr_51/Transpeptidase"/>
</dbReference>
<evidence type="ECO:0000256" key="1">
    <source>
        <dbReference type="ARBA" id="ARBA00022645"/>
    </source>
</evidence>
<evidence type="ECO:0000259" key="10">
    <source>
        <dbReference type="PROSITE" id="PS51178"/>
    </source>
</evidence>
<dbReference type="Gene3D" id="3.30.10.20">
    <property type="match status" value="2"/>
</dbReference>
<dbReference type="PANTHER" id="PTHR32282:SF33">
    <property type="entry name" value="PEPTIDOGLYCAN GLYCOSYLTRANSFERASE"/>
    <property type="match status" value="1"/>
</dbReference>
<evidence type="ECO:0000256" key="5">
    <source>
        <dbReference type="ARBA" id="ARBA00022801"/>
    </source>
</evidence>
<sequence length="918" mass="95732">MSARKLTATSVVGGALGFIGMSVVAGLLVAAAVTPAVAVTGMAANNSASVFDGLPEYLKIDPLATRSTMYAEKGGKQVPIATFYSQNRIIDSWSQVGQVVKDAAVSTEDPRFYEHGAIDVQGTMRAIVSDAIHPGAETQGGSSITQQYVKNVRVQTCEKYDVIVGTQGTPAQQKAAQAAMDKKYQDCYYEYTDQTPARKIQEMKLAIGVEKSYSKQQILLGYLNIAGFGGQVYGVESAARYYFDTTAAKLTLPQAATLIAIVNNPNSLRIDQPNNKLNGAKNDYARALDRRNYVLRSMLKAKTVTKAQYDAAVKTKIQPKITPQASGCAQAASQDAAFYCNAVMYEMQNNSAFGATASDRAALLTHGGLKIYTALNLDLQASAQTNLSDYIPASDPRLDLGAADVSVELNTGRVVMAVQNRPYNATNTPSQNSTPVAYTFDYNHGGSSGFQTGSTYKAFSLVEWLKTGHALNDVVNAPYNRVSIPQTNFHSSCDNFAGAGNWSVGNDSPGEGGPMTVMRATQLSVNTAFATMGQQIDLCQLRSDASALGVKPAYPYAQQYNSQGQLVNVTDSKGKPVPAQLGDTPASILGTNNIAPVDMAVAYAGIANGGKTCSPVYIDKVTNSSGKSIPVPQTKCTQAIDPKIAAGVTYALQNGPLIGDGTGVSANPQDGVPIMGKTGTTDNAEQNWLVTSTTKVANAVWVGNVQAHKVGSSYANTGFGSIYFGPNNSIWGRNVKFNIAKPILQELDRVYGGGQFPKPESLLVSGPQQKLPSLEGDTVAQAKTVLGGLGFTYQDGGQKDSAVAKGKVAGSSPPAGTMLSKGSIVQVYTSKGNQVAVPTLIGKSLADAAKALGAVGLNGKVNAGANQDGTVSAQSPAPNTSVNKGSTVTLTVSGGSSSKSSPGKSPGGSKGKNGGQNG</sequence>
<dbReference type="InterPro" id="IPR001264">
    <property type="entry name" value="Glyco_trans_51"/>
</dbReference>
<dbReference type="Proteomes" id="UP001595900">
    <property type="component" value="Unassembled WGS sequence"/>
</dbReference>
<dbReference type="CDD" id="cd06577">
    <property type="entry name" value="PASTA_pknB"/>
    <property type="match status" value="2"/>
</dbReference>
<feature type="compositionally biased region" description="Gly residues" evidence="9">
    <location>
        <begin position="905"/>
        <end position="918"/>
    </location>
</feature>
<protein>
    <submittedName>
        <fullName evidence="11">Transglycosylase domain-containing protein</fullName>
    </submittedName>
</protein>
<dbReference type="Gene3D" id="3.40.710.10">
    <property type="entry name" value="DD-peptidase/beta-lactamase superfamily"/>
    <property type="match status" value="1"/>
</dbReference>
<keyword evidence="5" id="KW-0378">Hydrolase</keyword>
<dbReference type="RefSeq" id="WP_390228383.1">
    <property type="nucleotide sequence ID" value="NZ_JBHSCN010000005.1"/>
</dbReference>
<evidence type="ECO:0000256" key="7">
    <source>
        <dbReference type="ARBA" id="ARBA00034000"/>
    </source>
</evidence>
<name>A0ABV8Q7M7_9MICO</name>
<gene>
    <name evidence="11" type="ORF">ACFOYW_08235</name>
</gene>
<keyword evidence="4" id="KW-0808">Transferase</keyword>
<comment type="catalytic activity">
    <reaction evidence="7">
        <text>Preferential cleavage: (Ac)2-L-Lys-D-Ala-|-D-Ala. Also transpeptidation of peptidyl-alanyl moieties that are N-acyl substituents of D-alanine.</text>
        <dbReference type="EC" id="3.4.16.4"/>
    </reaction>
</comment>
<evidence type="ECO:0000256" key="8">
    <source>
        <dbReference type="ARBA" id="ARBA00049902"/>
    </source>
</evidence>
<keyword evidence="1" id="KW-0121">Carboxypeptidase</keyword>
<dbReference type="EMBL" id="JBHSCN010000005">
    <property type="protein sequence ID" value="MFC4243359.1"/>
    <property type="molecule type" value="Genomic_DNA"/>
</dbReference>
<keyword evidence="3" id="KW-0328">Glycosyltransferase</keyword>
<dbReference type="Pfam" id="PF00905">
    <property type="entry name" value="Transpeptidase"/>
    <property type="match status" value="1"/>
</dbReference>
<feature type="domain" description="PASTA" evidence="10">
    <location>
        <begin position="766"/>
        <end position="830"/>
    </location>
</feature>
<evidence type="ECO:0000313" key="11">
    <source>
        <dbReference type="EMBL" id="MFC4243359.1"/>
    </source>
</evidence>
<dbReference type="Pfam" id="PF03793">
    <property type="entry name" value="PASTA"/>
    <property type="match status" value="2"/>
</dbReference>
<evidence type="ECO:0000256" key="3">
    <source>
        <dbReference type="ARBA" id="ARBA00022676"/>
    </source>
</evidence>
<dbReference type="Pfam" id="PF00912">
    <property type="entry name" value="Transgly"/>
    <property type="match status" value="1"/>
</dbReference>
<keyword evidence="2" id="KW-0645">Protease</keyword>
<dbReference type="SMART" id="SM00740">
    <property type="entry name" value="PASTA"/>
    <property type="match status" value="2"/>
</dbReference>
<keyword evidence="6" id="KW-0511">Multifunctional enzyme</keyword>
<dbReference type="SUPFAM" id="SSF56601">
    <property type="entry name" value="beta-lactamase/transpeptidase-like"/>
    <property type="match status" value="1"/>
</dbReference>
<evidence type="ECO:0000256" key="9">
    <source>
        <dbReference type="SAM" id="MobiDB-lite"/>
    </source>
</evidence>
<dbReference type="PROSITE" id="PS51178">
    <property type="entry name" value="PASTA"/>
    <property type="match status" value="2"/>
</dbReference>
<feature type="domain" description="PASTA" evidence="10">
    <location>
        <begin position="831"/>
        <end position="894"/>
    </location>
</feature>
<dbReference type="InterPro" id="IPR005543">
    <property type="entry name" value="PASTA_dom"/>
</dbReference>
<comment type="caution">
    <text evidence="11">The sequence shown here is derived from an EMBL/GenBank/DDBJ whole genome shotgun (WGS) entry which is preliminary data.</text>
</comment>
<evidence type="ECO:0000256" key="2">
    <source>
        <dbReference type="ARBA" id="ARBA00022670"/>
    </source>
</evidence>
<dbReference type="InterPro" id="IPR023346">
    <property type="entry name" value="Lysozyme-like_dom_sf"/>
</dbReference>
<proteinExistence type="predicted"/>
<reference evidence="12" key="1">
    <citation type="journal article" date="2019" name="Int. J. Syst. Evol. Microbiol.">
        <title>The Global Catalogue of Microorganisms (GCM) 10K type strain sequencing project: providing services to taxonomists for standard genome sequencing and annotation.</title>
        <authorList>
            <consortium name="The Broad Institute Genomics Platform"/>
            <consortium name="The Broad Institute Genome Sequencing Center for Infectious Disease"/>
            <person name="Wu L."/>
            <person name="Ma J."/>
        </authorList>
    </citation>
    <scope>NUCLEOTIDE SEQUENCE [LARGE SCALE GENOMIC DNA]</scope>
    <source>
        <strain evidence="12">CGMCC 1.10363</strain>
    </source>
</reference>
<organism evidence="11 12">
    <name type="scientific">Gryllotalpicola reticulitermitis</name>
    <dbReference type="NCBI Taxonomy" id="1184153"/>
    <lineage>
        <taxon>Bacteria</taxon>
        <taxon>Bacillati</taxon>
        <taxon>Actinomycetota</taxon>
        <taxon>Actinomycetes</taxon>
        <taxon>Micrococcales</taxon>
        <taxon>Microbacteriaceae</taxon>
        <taxon>Gryllotalpicola</taxon>
    </lineage>
</organism>
<dbReference type="Gene3D" id="1.10.3810.10">
    <property type="entry name" value="Biosynthetic peptidoglycan transglycosylase-like"/>
    <property type="match status" value="1"/>
</dbReference>